<reference evidence="2" key="1">
    <citation type="submission" date="2022-11" db="UniProtKB">
        <authorList>
            <consortium name="WormBaseParasite"/>
        </authorList>
    </citation>
    <scope>IDENTIFICATION</scope>
</reference>
<name>A0A914S2A0_PAREQ</name>
<keyword evidence="1" id="KW-1185">Reference proteome</keyword>
<accession>A0A914S2A0</accession>
<dbReference type="AlphaFoldDB" id="A0A914S2A0"/>
<evidence type="ECO:0000313" key="2">
    <source>
        <dbReference type="WBParaSite" id="PEQ_0001290501-mRNA-1"/>
    </source>
</evidence>
<sequence length="103" mass="12613">MSLAWFFPHPRSINIEFLKNDRFLIDYIGDVHSEPERDRIRQHKGIFIRGQFYERGSILQRSFNFIYIQCNRRFSTPYLFFKNLKHSRKTCNAARNAAERWPW</sequence>
<proteinExistence type="predicted"/>
<dbReference type="WBParaSite" id="PEQ_0001290501-mRNA-1">
    <property type="protein sequence ID" value="PEQ_0001290501-mRNA-1"/>
    <property type="gene ID" value="PEQ_0001290501"/>
</dbReference>
<protein>
    <submittedName>
        <fullName evidence="2">DM10 domain-containing protein</fullName>
    </submittedName>
</protein>
<organism evidence="1 2">
    <name type="scientific">Parascaris equorum</name>
    <name type="common">Equine roundworm</name>
    <dbReference type="NCBI Taxonomy" id="6256"/>
    <lineage>
        <taxon>Eukaryota</taxon>
        <taxon>Metazoa</taxon>
        <taxon>Ecdysozoa</taxon>
        <taxon>Nematoda</taxon>
        <taxon>Chromadorea</taxon>
        <taxon>Rhabditida</taxon>
        <taxon>Spirurina</taxon>
        <taxon>Ascaridomorpha</taxon>
        <taxon>Ascaridoidea</taxon>
        <taxon>Ascarididae</taxon>
        <taxon>Parascaris</taxon>
    </lineage>
</organism>
<dbReference type="Proteomes" id="UP000887564">
    <property type="component" value="Unplaced"/>
</dbReference>
<evidence type="ECO:0000313" key="1">
    <source>
        <dbReference type="Proteomes" id="UP000887564"/>
    </source>
</evidence>